<evidence type="ECO:0000256" key="11">
    <source>
        <dbReference type="ARBA" id="ARBA00023319"/>
    </source>
</evidence>
<evidence type="ECO:0000256" key="1">
    <source>
        <dbReference type="ARBA" id="ARBA00004167"/>
    </source>
</evidence>
<dbReference type="GO" id="GO:0004252">
    <property type="term" value="F:serine-type endopeptidase activity"/>
    <property type="evidence" value="ECO:0007669"/>
    <property type="project" value="TreeGrafter"/>
</dbReference>
<gene>
    <name evidence="15" type="ORF">WMY93_005430</name>
</gene>
<organism evidence="15 16">
    <name type="scientific">Mugilogobius chulae</name>
    <name type="common">yellowstripe goby</name>
    <dbReference type="NCBI Taxonomy" id="88201"/>
    <lineage>
        <taxon>Eukaryota</taxon>
        <taxon>Metazoa</taxon>
        <taxon>Chordata</taxon>
        <taxon>Craniata</taxon>
        <taxon>Vertebrata</taxon>
        <taxon>Euteleostomi</taxon>
        <taxon>Actinopterygii</taxon>
        <taxon>Neopterygii</taxon>
        <taxon>Teleostei</taxon>
        <taxon>Neoteleostei</taxon>
        <taxon>Acanthomorphata</taxon>
        <taxon>Gobiaria</taxon>
        <taxon>Gobiiformes</taxon>
        <taxon>Gobioidei</taxon>
        <taxon>Gobiidae</taxon>
        <taxon>Gobionellinae</taxon>
        <taxon>Mugilogobius</taxon>
    </lineage>
</organism>
<dbReference type="InterPro" id="IPR001190">
    <property type="entry name" value="SRCR"/>
</dbReference>
<dbReference type="Proteomes" id="UP001460270">
    <property type="component" value="Unassembled WGS sequence"/>
</dbReference>
<dbReference type="PANTHER" id="PTHR48071">
    <property type="entry name" value="SRCR DOMAIN-CONTAINING PROTEIN"/>
    <property type="match status" value="1"/>
</dbReference>
<evidence type="ECO:0000256" key="4">
    <source>
        <dbReference type="ARBA" id="ARBA00022692"/>
    </source>
</evidence>
<feature type="disulfide bond" evidence="12">
    <location>
        <begin position="165"/>
        <end position="175"/>
    </location>
</feature>
<dbReference type="GO" id="GO:0005886">
    <property type="term" value="C:plasma membrane"/>
    <property type="evidence" value="ECO:0007669"/>
    <property type="project" value="TreeGrafter"/>
</dbReference>
<evidence type="ECO:0000256" key="10">
    <source>
        <dbReference type="ARBA" id="ARBA00023180"/>
    </source>
</evidence>
<feature type="disulfide bond" evidence="12">
    <location>
        <begin position="380"/>
        <end position="390"/>
    </location>
</feature>
<evidence type="ECO:0000256" key="12">
    <source>
        <dbReference type="PROSITE-ProRule" id="PRU00196"/>
    </source>
</evidence>
<dbReference type="SMART" id="SM00409">
    <property type="entry name" value="IG"/>
    <property type="match status" value="2"/>
</dbReference>
<proteinExistence type="predicted"/>
<keyword evidence="16" id="KW-1185">Reference proteome</keyword>
<evidence type="ECO:0000256" key="6">
    <source>
        <dbReference type="ARBA" id="ARBA00022737"/>
    </source>
</evidence>
<dbReference type="SMART" id="SM00202">
    <property type="entry name" value="SR"/>
    <property type="match status" value="2"/>
</dbReference>
<dbReference type="Gene3D" id="2.60.40.10">
    <property type="entry name" value="Immunoglobulins"/>
    <property type="match status" value="1"/>
</dbReference>
<dbReference type="PROSITE" id="PS50835">
    <property type="entry name" value="IG_LIKE"/>
    <property type="match status" value="1"/>
</dbReference>
<dbReference type="Pfam" id="PF00530">
    <property type="entry name" value="SRCR"/>
    <property type="match status" value="2"/>
</dbReference>
<keyword evidence="11" id="KW-0393">Immunoglobulin domain</keyword>
<evidence type="ECO:0000313" key="16">
    <source>
        <dbReference type="Proteomes" id="UP001460270"/>
    </source>
</evidence>
<evidence type="ECO:0000256" key="3">
    <source>
        <dbReference type="ARBA" id="ARBA00022525"/>
    </source>
</evidence>
<reference evidence="16" key="1">
    <citation type="submission" date="2024-04" db="EMBL/GenBank/DDBJ databases">
        <title>Salinicola lusitanus LLJ914,a marine bacterium isolated from the Okinawa Trough.</title>
        <authorList>
            <person name="Li J."/>
        </authorList>
    </citation>
    <scope>NUCLEOTIDE SEQUENCE [LARGE SCALE GENOMIC DNA]</scope>
</reference>
<dbReference type="PANTHER" id="PTHR48071:SF15">
    <property type="entry name" value="SRCR DOMAIN-CONTAINING PROTEIN"/>
    <property type="match status" value="1"/>
</dbReference>
<evidence type="ECO:0000259" key="14">
    <source>
        <dbReference type="PROSITE" id="PS50835"/>
    </source>
</evidence>
<dbReference type="PROSITE" id="PS50287">
    <property type="entry name" value="SRCR_2"/>
    <property type="match status" value="2"/>
</dbReference>
<dbReference type="FunFam" id="3.10.250.10:FF:000016">
    <property type="entry name" value="Scavenger receptor cysteine-rich protein type 12"/>
    <property type="match status" value="1"/>
</dbReference>
<dbReference type="AlphaFoldDB" id="A0AAW0PHW4"/>
<keyword evidence="6" id="KW-0677">Repeat</keyword>
<evidence type="ECO:0000259" key="13">
    <source>
        <dbReference type="PROSITE" id="PS50287"/>
    </source>
</evidence>
<keyword evidence="7" id="KW-1133">Transmembrane helix</keyword>
<keyword evidence="5" id="KW-0732">Signal</keyword>
<evidence type="ECO:0000256" key="9">
    <source>
        <dbReference type="ARBA" id="ARBA00023157"/>
    </source>
</evidence>
<name>A0AAW0PHW4_9GOBI</name>
<dbReference type="GO" id="GO:0005615">
    <property type="term" value="C:extracellular space"/>
    <property type="evidence" value="ECO:0007669"/>
    <property type="project" value="TreeGrafter"/>
</dbReference>
<feature type="domain" description="SRCR" evidence="13">
    <location>
        <begin position="304"/>
        <end position="390"/>
    </location>
</feature>
<dbReference type="SUPFAM" id="SSF56487">
    <property type="entry name" value="SRCR-like"/>
    <property type="match status" value="2"/>
</dbReference>
<sequence>MFSRLADRDRGRLTVFRGHSVLVVCSITSPFPVNTFKLEFSTVVLEKAAVDNAAHFVLDNEQIQEEDYYCSYDYVSKPGEFSEQEKFHLTIKEASYVRLDGAESRCLGRLQLEYKAEWRPVSQQQWSLREAAVVCRQLGCGFAMHTHIQSSVKELQSVWRFFSDCEGSESALLTCGSVRESMSDKTIHVLCSDIMARPTITVLADRRYSDDTKQVLVPEGHSVFVNCSVEPRFPGGSFSLLFSGAKKPTTSQKSSNYSAVFFLQNFNQAESGNYSCVYHNTVHQHNFTFQSKAVHITVPESRDIMLDDGQQRSDDAKVCSGTLFMRKGPSEMQMVTAETTGWDLKHASIVCRQLGCGEAVSTSKTKLQTFVSMWRFFSDCDGPEAALLDCGHIEEWFSPAAIQVSTQIQFKLDNRDRDNKQHIYYVSQR</sequence>
<dbReference type="PRINTS" id="PR00258">
    <property type="entry name" value="SPERACTRCPTR"/>
</dbReference>
<feature type="domain" description="Ig-like" evidence="14">
    <location>
        <begin position="198"/>
        <end position="288"/>
    </location>
</feature>
<protein>
    <submittedName>
        <fullName evidence="15">Uncharacterized protein</fullName>
    </submittedName>
</protein>
<dbReference type="Pfam" id="PF00047">
    <property type="entry name" value="ig"/>
    <property type="match status" value="1"/>
</dbReference>
<dbReference type="InterPro" id="IPR007110">
    <property type="entry name" value="Ig-like_dom"/>
</dbReference>
<evidence type="ECO:0000256" key="5">
    <source>
        <dbReference type="ARBA" id="ARBA00022729"/>
    </source>
</evidence>
<feature type="domain" description="SRCR" evidence="13">
    <location>
        <begin position="97"/>
        <end position="205"/>
    </location>
</feature>
<comment type="caution">
    <text evidence="15">The sequence shown here is derived from an EMBL/GenBank/DDBJ whole genome shotgun (WGS) entry which is preliminary data.</text>
</comment>
<evidence type="ECO:0000313" key="15">
    <source>
        <dbReference type="EMBL" id="KAK7929035.1"/>
    </source>
</evidence>
<keyword evidence="8" id="KW-0472">Membrane</keyword>
<dbReference type="InterPro" id="IPR036179">
    <property type="entry name" value="Ig-like_dom_sf"/>
</dbReference>
<evidence type="ECO:0000256" key="2">
    <source>
        <dbReference type="ARBA" id="ARBA00004613"/>
    </source>
</evidence>
<keyword evidence="4" id="KW-0812">Transmembrane</keyword>
<dbReference type="InterPro" id="IPR013783">
    <property type="entry name" value="Ig-like_fold"/>
</dbReference>
<keyword evidence="3" id="KW-0964">Secreted</keyword>
<dbReference type="GO" id="GO:0031638">
    <property type="term" value="P:zymogen activation"/>
    <property type="evidence" value="ECO:0007669"/>
    <property type="project" value="TreeGrafter"/>
</dbReference>
<dbReference type="InterPro" id="IPR036772">
    <property type="entry name" value="SRCR-like_dom_sf"/>
</dbReference>
<evidence type="ECO:0000256" key="7">
    <source>
        <dbReference type="ARBA" id="ARBA00022989"/>
    </source>
</evidence>
<dbReference type="InterPro" id="IPR003599">
    <property type="entry name" value="Ig_sub"/>
</dbReference>
<dbReference type="InterPro" id="IPR013151">
    <property type="entry name" value="Immunoglobulin_dom"/>
</dbReference>
<keyword evidence="10" id="KW-0325">Glycoprotein</keyword>
<comment type="subcellular location">
    <subcellularLocation>
        <location evidence="1">Membrane</location>
        <topology evidence="1">Single-pass membrane protein</topology>
    </subcellularLocation>
    <subcellularLocation>
        <location evidence="2">Secreted</location>
    </subcellularLocation>
</comment>
<dbReference type="SUPFAM" id="SSF48726">
    <property type="entry name" value="Immunoglobulin"/>
    <property type="match status" value="1"/>
</dbReference>
<dbReference type="FunFam" id="2.60.40.10:FF:000033">
    <property type="entry name" value="Killer cell immunoglobulin-like receptor"/>
    <property type="match status" value="1"/>
</dbReference>
<comment type="caution">
    <text evidence="12">Lacks conserved residue(s) required for the propagation of feature annotation.</text>
</comment>
<dbReference type="Gene3D" id="3.10.250.10">
    <property type="entry name" value="SRCR-like domain"/>
    <property type="match status" value="2"/>
</dbReference>
<evidence type="ECO:0000256" key="8">
    <source>
        <dbReference type="ARBA" id="ARBA00023136"/>
    </source>
</evidence>
<dbReference type="EMBL" id="JBBPFD010000004">
    <property type="protein sequence ID" value="KAK7929035.1"/>
    <property type="molecule type" value="Genomic_DNA"/>
</dbReference>
<keyword evidence="9 12" id="KW-1015">Disulfide bond</keyword>
<accession>A0AAW0PHW4</accession>